<accession>A0ABS1CHF4</accession>
<sequence length="177" mass="18948">MAKAPRQIAPISAHWYPGADAVNGPLAAAFETLGEQDFTHRSHFIDGRFENLYLNRGRLPGLAAVLDFATGAAAERLGPDCPALRCGFWLNAMHASSSTSRHDHAENDELLSAVYYVTAPADSGDICFADGPFQTRVTPEPGLLLLFPPSLGHWVEPHQGTGLRLSVACNLGPAAED</sequence>
<evidence type="ECO:0008006" key="3">
    <source>
        <dbReference type="Google" id="ProtNLM"/>
    </source>
</evidence>
<comment type="caution">
    <text evidence="1">The sequence shown here is derived from an EMBL/GenBank/DDBJ whole genome shotgun (WGS) entry which is preliminary data.</text>
</comment>
<dbReference type="EMBL" id="NRRV01000024">
    <property type="protein sequence ID" value="MBK1631352.1"/>
    <property type="molecule type" value="Genomic_DNA"/>
</dbReference>
<name>A0ABS1CHF4_9GAMM</name>
<keyword evidence="2" id="KW-1185">Reference proteome</keyword>
<evidence type="ECO:0000313" key="1">
    <source>
        <dbReference type="EMBL" id="MBK1631352.1"/>
    </source>
</evidence>
<proteinExistence type="predicted"/>
<evidence type="ECO:0000313" key="2">
    <source>
        <dbReference type="Proteomes" id="UP000748752"/>
    </source>
</evidence>
<dbReference type="Gene3D" id="2.60.120.620">
    <property type="entry name" value="q2cbj1_9rhob like domain"/>
    <property type="match status" value="1"/>
</dbReference>
<dbReference type="Proteomes" id="UP000748752">
    <property type="component" value="Unassembled WGS sequence"/>
</dbReference>
<gene>
    <name evidence="1" type="ORF">CKO31_11495</name>
</gene>
<reference evidence="1 2" key="1">
    <citation type="journal article" date="2020" name="Microorganisms">
        <title>Osmotic Adaptation and Compatible Solute Biosynthesis of Phototrophic Bacteria as Revealed from Genome Analyses.</title>
        <authorList>
            <person name="Imhoff J.F."/>
            <person name="Rahn T."/>
            <person name="Kunzel S."/>
            <person name="Keller A."/>
            <person name="Neulinger S.C."/>
        </authorList>
    </citation>
    <scope>NUCLEOTIDE SEQUENCE [LARGE SCALE GENOMIC DNA]</scope>
    <source>
        <strain evidence="1 2">DSM 6210</strain>
    </source>
</reference>
<protein>
    <recommendedName>
        <fullName evidence="3">Prolyl 4-hydroxylase alpha subunit Fe(2+) 2OG dioxygenase domain-containing protein</fullName>
    </recommendedName>
</protein>
<organism evidence="1 2">
    <name type="scientific">Thiohalocapsa halophila</name>
    <dbReference type="NCBI Taxonomy" id="69359"/>
    <lineage>
        <taxon>Bacteria</taxon>
        <taxon>Pseudomonadati</taxon>
        <taxon>Pseudomonadota</taxon>
        <taxon>Gammaproteobacteria</taxon>
        <taxon>Chromatiales</taxon>
        <taxon>Chromatiaceae</taxon>
        <taxon>Thiohalocapsa</taxon>
    </lineage>
</organism>